<sequence>MGPRTDYPIRMTLFIPYLDVPHAFTNARTRMTITVLTKLQTPSCMNGVSRIYEQDSSVAGSVP</sequence>
<proteinExistence type="predicted"/>
<protein>
    <submittedName>
        <fullName evidence="1">Uncharacterized protein</fullName>
    </submittedName>
</protein>
<gene>
    <name evidence="1" type="ORF">GCM10007173_31830</name>
</gene>
<dbReference type="Proteomes" id="UP000606115">
    <property type="component" value="Unassembled WGS sequence"/>
</dbReference>
<evidence type="ECO:0000313" key="1">
    <source>
        <dbReference type="EMBL" id="GGJ70620.1"/>
    </source>
</evidence>
<keyword evidence="2" id="KW-1185">Reference proteome</keyword>
<evidence type="ECO:0000313" key="2">
    <source>
        <dbReference type="Proteomes" id="UP000606115"/>
    </source>
</evidence>
<organism evidence="1 2">
    <name type="scientific">Glutamicibacter ardleyensis</name>
    <dbReference type="NCBI Taxonomy" id="225894"/>
    <lineage>
        <taxon>Bacteria</taxon>
        <taxon>Bacillati</taxon>
        <taxon>Actinomycetota</taxon>
        <taxon>Actinomycetes</taxon>
        <taxon>Micrococcales</taxon>
        <taxon>Micrococcaceae</taxon>
        <taxon>Glutamicibacter</taxon>
    </lineage>
</organism>
<reference evidence="2" key="1">
    <citation type="journal article" date="2019" name="Int. J. Syst. Evol. Microbiol.">
        <title>The Global Catalogue of Microorganisms (GCM) 10K type strain sequencing project: providing services to taxonomists for standard genome sequencing and annotation.</title>
        <authorList>
            <consortium name="The Broad Institute Genomics Platform"/>
            <consortium name="The Broad Institute Genome Sequencing Center for Infectious Disease"/>
            <person name="Wu L."/>
            <person name="Ma J."/>
        </authorList>
    </citation>
    <scope>NUCLEOTIDE SEQUENCE [LARGE SCALE GENOMIC DNA]</scope>
    <source>
        <strain evidence="2">CGMCC 1.3685</strain>
    </source>
</reference>
<dbReference type="EMBL" id="BMKX01000009">
    <property type="protein sequence ID" value="GGJ70620.1"/>
    <property type="molecule type" value="Genomic_DNA"/>
</dbReference>
<accession>A0ABQ2DVR9</accession>
<name>A0ABQ2DVR9_9MICC</name>
<comment type="caution">
    <text evidence="1">The sequence shown here is derived from an EMBL/GenBank/DDBJ whole genome shotgun (WGS) entry which is preliminary data.</text>
</comment>